<dbReference type="InterPro" id="IPR058653">
    <property type="entry name" value="NfeD2_TM"/>
</dbReference>
<feature type="transmembrane region" description="Helical" evidence="1">
    <location>
        <begin position="43"/>
        <end position="62"/>
    </location>
</feature>
<keyword evidence="3" id="KW-0378">Hydrolase</keyword>
<keyword evidence="1" id="KW-0472">Membrane</keyword>
<reference evidence="3 4" key="1">
    <citation type="submission" date="2020-08" db="EMBL/GenBank/DDBJ databases">
        <title>Cohnella phylogeny.</title>
        <authorList>
            <person name="Dunlap C."/>
        </authorList>
    </citation>
    <scope>NUCLEOTIDE SEQUENCE [LARGE SCALE GENOMIC DNA]</scope>
    <source>
        <strain evidence="3 4">DSM 28246</strain>
    </source>
</reference>
<dbReference type="RefSeq" id="WP_185142614.1">
    <property type="nucleotide sequence ID" value="NZ_JACJVP010000017.1"/>
</dbReference>
<keyword evidence="1" id="KW-1133">Transmembrane helix</keyword>
<dbReference type="Proteomes" id="UP000547209">
    <property type="component" value="Unassembled WGS sequence"/>
</dbReference>
<proteinExistence type="predicted"/>
<dbReference type="GO" id="GO:0008233">
    <property type="term" value="F:peptidase activity"/>
    <property type="evidence" value="ECO:0007669"/>
    <property type="project" value="UniProtKB-KW"/>
</dbReference>
<dbReference type="AlphaFoldDB" id="A0A7X0RPK9"/>
<dbReference type="EMBL" id="JACJVP010000017">
    <property type="protein sequence ID" value="MBB6671128.1"/>
    <property type="molecule type" value="Genomic_DNA"/>
</dbReference>
<dbReference type="Gene3D" id="2.40.50.140">
    <property type="entry name" value="Nucleic acid-binding proteins"/>
    <property type="match status" value="1"/>
</dbReference>
<feature type="domain" description="Membrane protein NfeD2 N-terminal transmembrane" evidence="2">
    <location>
        <begin position="1"/>
        <end position="102"/>
    </location>
</feature>
<protein>
    <submittedName>
        <fullName evidence="3">Protease</fullName>
    </submittedName>
</protein>
<comment type="caution">
    <text evidence="3">The sequence shown here is derived from an EMBL/GenBank/DDBJ whole genome shotgun (WGS) entry which is preliminary data.</text>
</comment>
<evidence type="ECO:0000256" key="1">
    <source>
        <dbReference type="SAM" id="Phobius"/>
    </source>
</evidence>
<keyword evidence="3" id="KW-0645">Protease</keyword>
<evidence type="ECO:0000259" key="2">
    <source>
        <dbReference type="Pfam" id="PF25842"/>
    </source>
</evidence>
<dbReference type="Pfam" id="PF25842">
    <property type="entry name" value="NfeD_TM"/>
    <property type="match status" value="1"/>
</dbReference>
<gene>
    <name evidence="3" type="ORF">H7C19_10555</name>
</gene>
<accession>A0A7X0RPK9</accession>
<name>A0A7X0RPK9_9BACL</name>
<keyword evidence="4" id="KW-1185">Reference proteome</keyword>
<organism evidence="3 4">
    <name type="scientific">Cohnella nanjingensis</name>
    <dbReference type="NCBI Taxonomy" id="1387779"/>
    <lineage>
        <taxon>Bacteria</taxon>
        <taxon>Bacillati</taxon>
        <taxon>Bacillota</taxon>
        <taxon>Bacilli</taxon>
        <taxon>Bacillales</taxon>
        <taxon>Paenibacillaceae</taxon>
        <taxon>Cohnella</taxon>
    </lineage>
</organism>
<feature type="transmembrane region" description="Helical" evidence="1">
    <location>
        <begin position="74"/>
        <end position="93"/>
    </location>
</feature>
<dbReference type="GO" id="GO:0006508">
    <property type="term" value="P:proteolysis"/>
    <property type="evidence" value="ECO:0007669"/>
    <property type="project" value="UniProtKB-KW"/>
</dbReference>
<evidence type="ECO:0000313" key="4">
    <source>
        <dbReference type="Proteomes" id="UP000547209"/>
    </source>
</evidence>
<keyword evidence="1" id="KW-0812">Transmembrane</keyword>
<evidence type="ECO:0000313" key="3">
    <source>
        <dbReference type="EMBL" id="MBB6671128.1"/>
    </source>
</evidence>
<dbReference type="InterPro" id="IPR012340">
    <property type="entry name" value="NA-bd_OB-fold"/>
</dbReference>
<sequence>MEALFWCCLGFGALMAIVTLVFGDLLGGATGWFEWLSIDGHHLFQPVVLAGGITVFGGAGLLMHRYSPLSALGVYASAIVIAVAIAIAMYFVYVRPMKASENSVGFSMNDLEGKRAEVLTSIPADGCGEVLVKIGAGLTNQIAESFDKEDVPSGTEVVIVRVRGEVVYVSRLD</sequence>